<accession>A0A7W6DJ34</accession>
<dbReference type="InterPro" id="IPR036388">
    <property type="entry name" value="WH-like_DNA-bd_sf"/>
</dbReference>
<dbReference type="SUPFAM" id="SSF46785">
    <property type="entry name" value="Winged helix' DNA-binding domain"/>
    <property type="match status" value="1"/>
</dbReference>
<dbReference type="InterPro" id="IPR036390">
    <property type="entry name" value="WH_DNA-bd_sf"/>
</dbReference>
<protein>
    <submittedName>
        <fullName evidence="2">Rrf2 family nitric oxide-sensitive transcriptional repressor</fullName>
    </submittedName>
</protein>
<dbReference type="GO" id="GO:0003677">
    <property type="term" value="F:DNA binding"/>
    <property type="evidence" value="ECO:0007669"/>
    <property type="project" value="UniProtKB-KW"/>
</dbReference>
<dbReference type="PANTHER" id="PTHR33221">
    <property type="entry name" value="WINGED HELIX-TURN-HELIX TRANSCRIPTIONAL REGULATOR, RRF2 FAMILY"/>
    <property type="match status" value="1"/>
</dbReference>
<comment type="caution">
    <text evidence="2">The sequence shown here is derived from an EMBL/GenBank/DDBJ whole genome shotgun (WGS) entry which is preliminary data.</text>
</comment>
<evidence type="ECO:0000313" key="2">
    <source>
        <dbReference type="EMBL" id="MBB3980773.1"/>
    </source>
</evidence>
<dbReference type="Pfam" id="PF02082">
    <property type="entry name" value="Rrf2"/>
    <property type="match status" value="1"/>
</dbReference>
<dbReference type="Gene3D" id="1.10.10.10">
    <property type="entry name" value="Winged helix-like DNA-binding domain superfamily/Winged helix DNA-binding domain"/>
    <property type="match status" value="1"/>
</dbReference>
<dbReference type="Proteomes" id="UP000552757">
    <property type="component" value="Unassembled WGS sequence"/>
</dbReference>
<gene>
    <name evidence="2" type="ORF">GGR44_000404</name>
</gene>
<dbReference type="GO" id="GO:0003700">
    <property type="term" value="F:DNA-binding transcription factor activity"/>
    <property type="evidence" value="ECO:0007669"/>
    <property type="project" value="TreeGrafter"/>
</dbReference>
<proteinExistence type="predicted"/>
<sequence>MTQHTDYALRVLIHLAMSPSVHATIPQIAAAHQLSENHLRKVVLHLAKGGFLATRRGRGGGFALAQPAESISLRAVVLHTETDMRMVDCTGCKLRPVCGLPRILNEAASAFLGALDSYTLADVVQDRLGLVATLDAMSNGPETPGAISDP</sequence>
<reference evidence="2 3" key="1">
    <citation type="submission" date="2020-08" db="EMBL/GenBank/DDBJ databases">
        <title>Genomic Encyclopedia of Type Strains, Phase IV (KMG-IV): sequencing the most valuable type-strain genomes for metagenomic binning, comparative biology and taxonomic classification.</title>
        <authorList>
            <person name="Goeker M."/>
        </authorList>
    </citation>
    <scope>NUCLEOTIDE SEQUENCE [LARGE SCALE GENOMIC DNA]</scope>
    <source>
        <strain evidence="2 3">DSM 29348</strain>
    </source>
</reference>
<dbReference type="PANTHER" id="PTHR33221:SF4">
    <property type="entry name" value="HTH-TYPE TRANSCRIPTIONAL REPRESSOR NSRR"/>
    <property type="match status" value="1"/>
</dbReference>
<dbReference type="AlphaFoldDB" id="A0A7W6DJ34"/>
<keyword evidence="3" id="KW-1185">Reference proteome</keyword>
<organism evidence="2 3">
    <name type="scientific">Sphingobium fontiphilum</name>
    <dbReference type="NCBI Taxonomy" id="944425"/>
    <lineage>
        <taxon>Bacteria</taxon>
        <taxon>Pseudomonadati</taxon>
        <taxon>Pseudomonadota</taxon>
        <taxon>Alphaproteobacteria</taxon>
        <taxon>Sphingomonadales</taxon>
        <taxon>Sphingomonadaceae</taxon>
        <taxon>Sphingobium</taxon>
    </lineage>
</organism>
<evidence type="ECO:0000256" key="1">
    <source>
        <dbReference type="ARBA" id="ARBA00023125"/>
    </source>
</evidence>
<keyword evidence="1" id="KW-0238">DNA-binding</keyword>
<dbReference type="PROSITE" id="PS51197">
    <property type="entry name" value="HTH_RRF2_2"/>
    <property type="match status" value="1"/>
</dbReference>
<dbReference type="GO" id="GO:0005829">
    <property type="term" value="C:cytosol"/>
    <property type="evidence" value="ECO:0007669"/>
    <property type="project" value="TreeGrafter"/>
</dbReference>
<dbReference type="EMBL" id="JACIEB010000001">
    <property type="protein sequence ID" value="MBB3980773.1"/>
    <property type="molecule type" value="Genomic_DNA"/>
</dbReference>
<dbReference type="InterPro" id="IPR000944">
    <property type="entry name" value="Tscrpt_reg_Rrf2"/>
</dbReference>
<name>A0A7W6DJ34_9SPHN</name>
<dbReference type="NCBIfam" id="TIGR00738">
    <property type="entry name" value="rrf2_super"/>
    <property type="match status" value="1"/>
</dbReference>
<evidence type="ECO:0000313" key="3">
    <source>
        <dbReference type="Proteomes" id="UP000552757"/>
    </source>
</evidence>